<comment type="caution">
    <text evidence="2">The sequence shown here is derived from an EMBL/GenBank/DDBJ whole genome shotgun (WGS) entry which is preliminary data.</text>
</comment>
<feature type="domain" description="NAD(P)-binding" evidence="1">
    <location>
        <begin position="6"/>
        <end position="174"/>
    </location>
</feature>
<accession>A0A4V2YSK0</accession>
<dbReference type="Proteomes" id="UP000295578">
    <property type="component" value="Unassembled WGS sequence"/>
</dbReference>
<evidence type="ECO:0000313" key="3">
    <source>
        <dbReference type="Proteomes" id="UP000295578"/>
    </source>
</evidence>
<dbReference type="InterPro" id="IPR051604">
    <property type="entry name" value="Ergot_Alk_Oxidoreductase"/>
</dbReference>
<dbReference type="PANTHER" id="PTHR43162">
    <property type="match status" value="1"/>
</dbReference>
<name>A0A4V2YSK0_9ACTN</name>
<proteinExistence type="predicted"/>
<dbReference type="InterPro" id="IPR016040">
    <property type="entry name" value="NAD(P)-bd_dom"/>
</dbReference>
<dbReference type="Pfam" id="PF13460">
    <property type="entry name" value="NAD_binding_10"/>
    <property type="match status" value="1"/>
</dbReference>
<organism evidence="2 3">
    <name type="scientific">Actinomadura darangshiensis</name>
    <dbReference type="NCBI Taxonomy" id="705336"/>
    <lineage>
        <taxon>Bacteria</taxon>
        <taxon>Bacillati</taxon>
        <taxon>Actinomycetota</taxon>
        <taxon>Actinomycetes</taxon>
        <taxon>Streptosporangiales</taxon>
        <taxon>Thermomonosporaceae</taxon>
        <taxon>Actinomadura</taxon>
    </lineage>
</organism>
<dbReference type="SUPFAM" id="SSF51735">
    <property type="entry name" value="NAD(P)-binding Rossmann-fold domains"/>
    <property type="match status" value="1"/>
</dbReference>
<dbReference type="PANTHER" id="PTHR43162:SF1">
    <property type="entry name" value="PRESTALK A DIFFERENTIATION PROTEIN A"/>
    <property type="match status" value="1"/>
</dbReference>
<dbReference type="Gene3D" id="3.40.50.720">
    <property type="entry name" value="NAD(P)-binding Rossmann-like Domain"/>
    <property type="match status" value="1"/>
</dbReference>
<keyword evidence="3" id="KW-1185">Reference proteome</keyword>
<dbReference type="Gene3D" id="3.90.25.10">
    <property type="entry name" value="UDP-galactose 4-epimerase, domain 1"/>
    <property type="match status" value="1"/>
</dbReference>
<evidence type="ECO:0000259" key="1">
    <source>
        <dbReference type="Pfam" id="PF13460"/>
    </source>
</evidence>
<sequence>MILVAGSTGNIGAELVAILASSGEPVRALVRKPPPAPLGGVEYVAGDLDDPASLAPALDGASGVFLLPGYRDMPGVLAEARRAGVGRVVQLSGGSAGSGDTSNAVSRYMILTERAVHDSGLPWTILRPSAFMSNALRWLPQLQAGDTLRLPFANVRAAAVDPYDIAAVAAAALLEDGHQGQTYYPTGPEALLPADQVATLGDVLGRDLRFEAQPDDEARAEMSGQMPVEYVDAFFDFYVNGSLDESVVRSTVQDVTGTPPRTFRQWAEAHTAAFA</sequence>
<reference evidence="2 3" key="1">
    <citation type="submission" date="2019-03" db="EMBL/GenBank/DDBJ databases">
        <title>Draft genome sequences of novel Actinobacteria.</title>
        <authorList>
            <person name="Sahin N."/>
            <person name="Ay H."/>
            <person name="Saygin H."/>
        </authorList>
    </citation>
    <scope>NUCLEOTIDE SEQUENCE [LARGE SCALE GENOMIC DNA]</scope>
    <source>
        <strain evidence="2 3">DSM 45941</strain>
    </source>
</reference>
<dbReference type="InterPro" id="IPR036291">
    <property type="entry name" value="NAD(P)-bd_dom_sf"/>
</dbReference>
<dbReference type="AlphaFoldDB" id="A0A4V2YSK0"/>
<protein>
    <submittedName>
        <fullName evidence="2">Nucleoside-diphosphate sugar epimerase</fullName>
    </submittedName>
</protein>
<dbReference type="RefSeq" id="WP_132202462.1">
    <property type="nucleotide sequence ID" value="NZ_SMKY01000242.1"/>
</dbReference>
<dbReference type="EMBL" id="SMKY01000242">
    <property type="protein sequence ID" value="TDD69967.1"/>
    <property type="molecule type" value="Genomic_DNA"/>
</dbReference>
<evidence type="ECO:0000313" key="2">
    <source>
        <dbReference type="EMBL" id="TDD69967.1"/>
    </source>
</evidence>
<dbReference type="OrthoDB" id="4457504at2"/>
<gene>
    <name evidence="2" type="ORF">E1293_35240</name>
</gene>